<keyword evidence="1" id="KW-0472">Membrane</keyword>
<comment type="caution">
    <text evidence="2">The sequence shown here is derived from an EMBL/GenBank/DDBJ whole genome shotgun (WGS) entry which is preliminary data.</text>
</comment>
<dbReference type="AlphaFoldDB" id="A0A137SYQ1"/>
<accession>A0A137SYQ1</accession>
<dbReference type="Pfam" id="PF14060">
    <property type="entry name" value="DUF4252"/>
    <property type="match status" value="1"/>
</dbReference>
<gene>
    <name evidence="2" type="ORF">HMPREF3202_00940</name>
</gene>
<dbReference type="Proteomes" id="UP000070093">
    <property type="component" value="Unassembled WGS sequence"/>
</dbReference>
<evidence type="ECO:0000256" key="1">
    <source>
        <dbReference type="SAM" id="Phobius"/>
    </source>
</evidence>
<dbReference type="InterPro" id="IPR025348">
    <property type="entry name" value="DUF4252"/>
</dbReference>
<evidence type="ECO:0008006" key="4">
    <source>
        <dbReference type="Google" id="ProtNLM"/>
    </source>
</evidence>
<keyword evidence="1" id="KW-0812">Transmembrane</keyword>
<feature type="transmembrane region" description="Helical" evidence="1">
    <location>
        <begin position="21"/>
        <end position="41"/>
    </location>
</feature>
<protein>
    <recommendedName>
        <fullName evidence="4">DUF4252 domain-containing protein</fullName>
    </recommendedName>
</protein>
<evidence type="ECO:0000313" key="3">
    <source>
        <dbReference type="Proteomes" id="UP000070093"/>
    </source>
</evidence>
<proteinExistence type="predicted"/>
<dbReference type="PATRIC" id="fig|28125.4.peg.926"/>
<dbReference type="STRING" id="28125.HMPREF3202_00940"/>
<feature type="transmembrane region" description="Helical" evidence="1">
    <location>
        <begin position="62"/>
        <end position="80"/>
    </location>
</feature>
<organism evidence="2 3">
    <name type="scientific">Prevotella bivia</name>
    <dbReference type="NCBI Taxonomy" id="28125"/>
    <lineage>
        <taxon>Bacteria</taxon>
        <taxon>Pseudomonadati</taxon>
        <taxon>Bacteroidota</taxon>
        <taxon>Bacteroidia</taxon>
        <taxon>Bacteroidales</taxon>
        <taxon>Prevotellaceae</taxon>
        <taxon>Prevotella</taxon>
    </lineage>
</organism>
<name>A0A137SYQ1_9BACT</name>
<sequence>MASFISTSGYPVIKRYPLVEIFFYPLPIFFSFFCHKNIYFATILIRTNKILIYQTKMNMKKFLLTVAVFIACVGAAQAQTVSQVIEQFKNEKNVSVVNIPKNLMKLGINTDNIQIDKDIAENIDQLQVLSIGKITPAVKNKFLKAVKRLKTDGYEDVVKANDGDEKAHILVKTVDNIVKSVLIIAVEKDECSLVCIDGSITPEALKKLTE</sequence>
<keyword evidence="1" id="KW-1133">Transmembrane helix</keyword>
<reference evidence="2 3" key="1">
    <citation type="submission" date="2016-02" db="EMBL/GenBank/DDBJ databases">
        <authorList>
            <person name="Wen L."/>
            <person name="He K."/>
            <person name="Yang H."/>
        </authorList>
    </citation>
    <scope>NUCLEOTIDE SEQUENCE [LARGE SCALE GENOMIC DNA]</scope>
    <source>
        <strain evidence="2 3">GED7880</strain>
    </source>
</reference>
<dbReference type="eggNOG" id="ENOG5033MIH">
    <property type="taxonomic scope" value="Bacteria"/>
</dbReference>
<evidence type="ECO:0000313" key="2">
    <source>
        <dbReference type="EMBL" id="KXO17574.1"/>
    </source>
</evidence>
<dbReference type="EMBL" id="LTAG01000039">
    <property type="protein sequence ID" value="KXO17574.1"/>
    <property type="molecule type" value="Genomic_DNA"/>
</dbReference>